<feature type="region of interest" description="Disordered" evidence="1">
    <location>
        <begin position="33"/>
        <end position="75"/>
    </location>
</feature>
<organism evidence="2 3">
    <name type="scientific">Phytophthora oleae</name>
    <dbReference type="NCBI Taxonomy" id="2107226"/>
    <lineage>
        <taxon>Eukaryota</taxon>
        <taxon>Sar</taxon>
        <taxon>Stramenopiles</taxon>
        <taxon>Oomycota</taxon>
        <taxon>Peronosporomycetes</taxon>
        <taxon>Peronosporales</taxon>
        <taxon>Peronosporaceae</taxon>
        <taxon>Phytophthora</taxon>
    </lineage>
</organism>
<accession>A0ABD3FVN2</accession>
<feature type="compositionally biased region" description="Basic residues" evidence="1">
    <location>
        <begin position="65"/>
        <end position="75"/>
    </location>
</feature>
<reference evidence="2 3" key="1">
    <citation type="submission" date="2024-09" db="EMBL/GenBank/DDBJ databases">
        <title>Genome sequencing and assembly of Phytophthora oleae, isolate VK10A, causative agent of rot of olive drupes.</title>
        <authorList>
            <person name="Conti Taguali S."/>
            <person name="Riolo M."/>
            <person name="La Spada F."/>
            <person name="Cacciola S.O."/>
            <person name="Dionisio G."/>
        </authorList>
    </citation>
    <scope>NUCLEOTIDE SEQUENCE [LARGE SCALE GENOMIC DNA]</scope>
    <source>
        <strain evidence="2 3">VK10A</strain>
    </source>
</reference>
<evidence type="ECO:0000313" key="2">
    <source>
        <dbReference type="EMBL" id="KAL3670437.1"/>
    </source>
</evidence>
<proteinExistence type="predicted"/>
<evidence type="ECO:0000256" key="1">
    <source>
        <dbReference type="SAM" id="MobiDB-lite"/>
    </source>
</evidence>
<keyword evidence="3" id="KW-1185">Reference proteome</keyword>
<evidence type="ECO:0000313" key="3">
    <source>
        <dbReference type="Proteomes" id="UP001632037"/>
    </source>
</evidence>
<gene>
    <name evidence="2" type="ORF">V7S43_004756</name>
</gene>
<protein>
    <submittedName>
        <fullName evidence="2">Uncharacterized protein</fullName>
    </submittedName>
</protein>
<dbReference type="AlphaFoldDB" id="A0ABD3FVN2"/>
<dbReference type="Proteomes" id="UP001632037">
    <property type="component" value="Unassembled WGS sequence"/>
</dbReference>
<comment type="caution">
    <text evidence="2">The sequence shown here is derived from an EMBL/GenBank/DDBJ whole genome shotgun (WGS) entry which is preliminary data.</text>
</comment>
<name>A0ABD3FVN2_9STRA</name>
<dbReference type="EMBL" id="JBIMZQ010000007">
    <property type="protein sequence ID" value="KAL3670437.1"/>
    <property type="molecule type" value="Genomic_DNA"/>
</dbReference>
<sequence length="75" mass="9209">MRNLFHRRDQRLSSDSDNGIEIKERRSSIFRRHLRSSDESEDVELMRPRDTIVTRISSDESPTERRRRRRRRSLL</sequence>